<dbReference type="PANTHER" id="PTHR33103">
    <property type="entry name" value="OS01G0153900 PROTEIN"/>
    <property type="match status" value="1"/>
</dbReference>
<proteinExistence type="evidence at transcript level"/>
<dbReference type="AlphaFoldDB" id="A0A4V1E3Z8"/>
<protein>
    <submittedName>
        <fullName evidence="1">Uncharacterized protein</fullName>
    </submittedName>
</protein>
<organism evidence="1">
    <name type="scientific">Tamarix hispida</name>
    <dbReference type="NCBI Taxonomy" id="189793"/>
    <lineage>
        <taxon>Eukaryota</taxon>
        <taxon>Viridiplantae</taxon>
        <taxon>Streptophyta</taxon>
        <taxon>Embryophyta</taxon>
        <taxon>Tracheophyta</taxon>
        <taxon>Spermatophyta</taxon>
        <taxon>Magnoliopsida</taxon>
        <taxon>eudicotyledons</taxon>
        <taxon>Gunneridae</taxon>
        <taxon>Pentapetalae</taxon>
        <taxon>Caryophyllales</taxon>
        <taxon>Tamaricaceae</taxon>
        <taxon>Tamarix</taxon>
    </lineage>
</organism>
<reference evidence="1" key="1">
    <citation type="submission" date="2018-11" db="EMBL/GenBank/DDBJ databases">
        <authorList>
            <person name="Wang Z."/>
            <person name="Wang Y."/>
        </authorList>
    </citation>
    <scope>NUCLEOTIDE SEQUENCE</scope>
</reference>
<dbReference type="EMBL" id="MK209702">
    <property type="protein sequence ID" value="QCO76343.1"/>
    <property type="molecule type" value="mRNA"/>
</dbReference>
<dbReference type="Pfam" id="PF05056">
    <property type="entry name" value="DUF674"/>
    <property type="match status" value="2"/>
</dbReference>
<sequence>MATTRGSSTTTTTTTVSLKLLVNTTTNKVIFAEGNKDFVDFLFHILSLPVGIIIRLLTAQSMTGSLGNLYESLQNLNVQYIQPSFNKDYLLKPASSPTCLPAPLLFENNKVRCPECRRYDMNTEMHYVAAPTNGSGEQEAKKKRESNESIEEGYVKGVVSYMVMDDLVVQPLSTISSIAVSLASRISLSWKKGSFPLALTRYD</sequence>
<dbReference type="InterPro" id="IPR007750">
    <property type="entry name" value="DUF674"/>
</dbReference>
<accession>A0A4V1E3Z8</accession>
<evidence type="ECO:0000313" key="1">
    <source>
        <dbReference type="EMBL" id="QCO76343.1"/>
    </source>
</evidence>
<dbReference type="PANTHER" id="PTHR33103:SF19">
    <property type="entry name" value="OS09G0544700 PROTEIN"/>
    <property type="match status" value="1"/>
</dbReference>
<name>A0A4V1E3Z8_9CARY</name>